<keyword evidence="1" id="KW-0472">Membrane</keyword>
<dbReference type="AlphaFoldDB" id="A0A3B0UZN0"/>
<dbReference type="EMBL" id="UOEU01000127">
    <property type="protein sequence ID" value="VAW30987.1"/>
    <property type="molecule type" value="Genomic_DNA"/>
</dbReference>
<feature type="transmembrane region" description="Helical" evidence="1">
    <location>
        <begin position="104"/>
        <end position="122"/>
    </location>
</feature>
<feature type="transmembrane region" description="Helical" evidence="1">
    <location>
        <begin position="71"/>
        <end position="98"/>
    </location>
</feature>
<gene>
    <name evidence="2" type="ORF">MNBD_CHLOROFLEXI01-2123</name>
</gene>
<keyword evidence="1" id="KW-0812">Transmembrane</keyword>
<evidence type="ECO:0000256" key="1">
    <source>
        <dbReference type="SAM" id="Phobius"/>
    </source>
</evidence>
<sequence>MATSNLTTNEETAVSTADPIAKRGMNKATLWIVFAAAVFPTHLWAIIDFLREYPAWIKRMDITELLGSFSYMMGIFALPDAIVLFIGIVLLALILPYRFFREKFAALGSALALITAVWFIIFHSFPKWLEMRQLLPLGLWALSFLLALGVAYRMIQSRPKVEAAVDNFMQRAVSMATLYLFIDFLSIINVVIRNF</sequence>
<name>A0A3B0UZN0_9ZZZZ</name>
<keyword evidence="1" id="KW-1133">Transmembrane helix</keyword>
<reference evidence="2" key="1">
    <citation type="submission" date="2018-06" db="EMBL/GenBank/DDBJ databases">
        <authorList>
            <person name="Zhirakovskaya E."/>
        </authorList>
    </citation>
    <scope>NUCLEOTIDE SEQUENCE</scope>
</reference>
<protein>
    <submittedName>
        <fullName evidence="2">Uncharacterized protein</fullName>
    </submittedName>
</protein>
<accession>A0A3B0UZN0</accession>
<proteinExistence type="predicted"/>
<organism evidence="2">
    <name type="scientific">hydrothermal vent metagenome</name>
    <dbReference type="NCBI Taxonomy" id="652676"/>
    <lineage>
        <taxon>unclassified sequences</taxon>
        <taxon>metagenomes</taxon>
        <taxon>ecological metagenomes</taxon>
    </lineage>
</organism>
<feature type="transmembrane region" description="Helical" evidence="1">
    <location>
        <begin position="28"/>
        <end position="50"/>
    </location>
</feature>
<evidence type="ECO:0000313" key="2">
    <source>
        <dbReference type="EMBL" id="VAW30987.1"/>
    </source>
</evidence>
<feature type="transmembrane region" description="Helical" evidence="1">
    <location>
        <begin position="172"/>
        <end position="192"/>
    </location>
</feature>
<feature type="transmembrane region" description="Helical" evidence="1">
    <location>
        <begin position="134"/>
        <end position="152"/>
    </location>
</feature>